<gene>
    <name evidence="1" type="ORF">EVAR_63078_1</name>
</gene>
<protein>
    <submittedName>
        <fullName evidence="1">Uncharacterized protein</fullName>
    </submittedName>
</protein>
<name>A0A4C2A036_EUMVA</name>
<dbReference type="Proteomes" id="UP000299102">
    <property type="component" value="Unassembled WGS sequence"/>
</dbReference>
<reference evidence="1 2" key="1">
    <citation type="journal article" date="2019" name="Commun. Biol.">
        <title>The bagworm genome reveals a unique fibroin gene that provides high tensile strength.</title>
        <authorList>
            <person name="Kono N."/>
            <person name="Nakamura H."/>
            <person name="Ohtoshi R."/>
            <person name="Tomita M."/>
            <person name="Numata K."/>
            <person name="Arakawa K."/>
        </authorList>
    </citation>
    <scope>NUCLEOTIDE SEQUENCE [LARGE SCALE GENOMIC DNA]</scope>
</reference>
<dbReference type="EMBL" id="BGZK01002279">
    <property type="protein sequence ID" value="GBP92503.1"/>
    <property type="molecule type" value="Genomic_DNA"/>
</dbReference>
<dbReference type="AlphaFoldDB" id="A0A4C2A036"/>
<organism evidence="1 2">
    <name type="scientific">Eumeta variegata</name>
    <name type="common">Bagworm moth</name>
    <name type="synonym">Eumeta japonica</name>
    <dbReference type="NCBI Taxonomy" id="151549"/>
    <lineage>
        <taxon>Eukaryota</taxon>
        <taxon>Metazoa</taxon>
        <taxon>Ecdysozoa</taxon>
        <taxon>Arthropoda</taxon>
        <taxon>Hexapoda</taxon>
        <taxon>Insecta</taxon>
        <taxon>Pterygota</taxon>
        <taxon>Neoptera</taxon>
        <taxon>Endopterygota</taxon>
        <taxon>Lepidoptera</taxon>
        <taxon>Glossata</taxon>
        <taxon>Ditrysia</taxon>
        <taxon>Tineoidea</taxon>
        <taxon>Psychidae</taxon>
        <taxon>Oiketicinae</taxon>
        <taxon>Eumeta</taxon>
    </lineage>
</organism>
<evidence type="ECO:0000313" key="2">
    <source>
        <dbReference type="Proteomes" id="UP000299102"/>
    </source>
</evidence>
<accession>A0A4C2A036</accession>
<evidence type="ECO:0000313" key="1">
    <source>
        <dbReference type="EMBL" id="GBP92503.1"/>
    </source>
</evidence>
<sequence>MNQLSALVTNPFSRAIVRAARRRRGRRGRRRRLSEICRGPPTGLAASQRRVELSYFNLNAPLIADAGSVVAAAGETRRRDCSGPGGEEGKSYIFPSRAGCEVREAGGGRRAARGRGGRPGILQNLRRASNTVNISVAPPHFTVTDFYSSGAE</sequence>
<proteinExistence type="predicted"/>
<keyword evidence="2" id="KW-1185">Reference proteome</keyword>
<comment type="caution">
    <text evidence="1">The sequence shown here is derived from an EMBL/GenBank/DDBJ whole genome shotgun (WGS) entry which is preliminary data.</text>
</comment>